<feature type="region of interest" description="Disordered" evidence="1">
    <location>
        <begin position="192"/>
        <end position="214"/>
    </location>
</feature>
<proteinExistence type="predicted"/>
<accession>A0A1W0WV60</accession>
<evidence type="ECO:0000256" key="2">
    <source>
        <dbReference type="SAM" id="SignalP"/>
    </source>
</evidence>
<gene>
    <name evidence="3" type="ORF">BV898_06889</name>
</gene>
<keyword evidence="2" id="KW-0732">Signal</keyword>
<dbReference type="AlphaFoldDB" id="A0A1W0WV60"/>
<evidence type="ECO:0000256" key="1">
    <source>
        <dbReference type="SAM" id="MobiDB-lite"/>
    </source>
</evidence>
<dbReference type="EMBL" id="MTYJ01000043">
    <property type="protein sequence ID" value="OQV19033.1"/>
    <property type="molecule type" value="Genomic_DNA"/>
</dbReference>
<sequence length="232" mass="24434">MNLVGGFITTLITSCWADTLSTAGTFVYKLNQNESVVKNENAAMHLLSTGLNLSTIFENIGNHTNRPVVVMIIAGPVYSTQNNHNYGTNYNYGPNSSLELGTGPSYGPQVGPSYGATYGSSYGDSYGMTVGNSYGNSFGPNYGPSIGPGYGVTIGASIGPSFGPTLGSSFGSSYGVNLNFPPVPAAVKTVSTTVPRVPKTQPENKGNPASFRRRRAANALSRWLESPPNFRP</sequence>
<evidence type="ECO:0000313" key="4">
    <source>
        <dbReference type="Proteomes" id="UP000192578"/>
    </source>
</evidence>
<name>A0A1W0WV60_HYPEX</name>
<keyword evidence="4" id="KW-1185">Reference proteome</keyword>
<reference evidence="4" key="1">
    <citation type="submission" date="2017-01" db="EMBL/GenBank/DDBJ databases">
        <title>Comparative genomics of anhydrobiosis in the tardigrade Hypsibius dujardini.</title>
        <authorList>
            <person name="Yoshida Y."/>
            <person name="Koutsovoulos G."/>
            <person name="Laetsch D."/>
            <person name="Stevens L."/>
            <person name="Kumar S."/>
            <person name="Horikawa D."/>
            <person name="Ishino K."/>
            <person name="Komine S."/>
            <person name="Tomita M."/>
            <person name="Blaxter M."/>
            <person name="Arakawa K."/>
        </authorList>
    </citation>
    <scope>NUCLEOTIDE SEQUENCE [LARGE SCALE GENOMIC DNA]</scope>
    <source>
        <strain evidence="4">Z151</strain>
    </source>
</reference>
<organism evidence="3 4">
    <name type="scientific">Hypsibius exemplaris</name>
    <name type="common">Freshwater tardigrade</name>
    <dbReference type="NCBI Taxonomy" id="2072580"/>
    <lineage>
        <taxon>Eukaryota</taxon>
        <taxon>Metazoa</taxon>
        <taxon>Ecdysozoa</taxon>
        <taxon>Tardigrada</taxon>
        <taxon>Eutardigrada</taxon>
        <taxon>Parachela</taxon>
        <taxon>Hypsibioidea</taxon>
        <taxon>Hypsibiidae</taxon>
        <taxon>Hypsibius</taxon>
    </lineage>
</organism>
<comment type="caution">
    <text evidence="3">The sequence shown here is derived from an EMBL/GenBank/DDBJ whole genome shotgun (WGS) entry which is preliminary data.</text>
</comment>
<evidence type="ECO:0000313" key="3">
    <source>
        <dbReference type="EMBL" id="OQV19033.1"/>
    </source>
</evidence>
<dbReference type="Proteomes" id="UP000192578">
    <property type="component" value="Unassembled WGS sequence"/>
</dbReference>
<protein>
    <submittedName>
        <fullName evidence="3">Uncharacterized protein</fullName>
    </submittedName>
</protein>
<feature type="signal peptide" evidence="2">
    <location>
        <begin position="1"/>
        <end position="17"/>
    </location>
</feature>
<dbReference type="OrthoDB" id="6162803at2759"/>
<feature type="chain" id="PRO_5012212914" evidence="2">
    <location>
        <begin position="18"/>
        <end position="232"/>
    </location>
</feature>